<evidence type="ECO:0000259" key="3">
    <source>
        <dbReference type="Pfam" id="PF07687"/>
    </source>
</evidence>
<dbReference type="Pfam" id="PF07687">
    <property type="entry name" value="M20_dimer"/>
    <property type="match status" value="1"/>
</dbReference>
<dbReference type="VEuPathDB" id="FungiDB:F503_06171"/>
<feature type="domain" description="Peptidase M20 dimerisation" evidence="3">
    <location>
        <begin position="232"/>
        <end position="326"/>
    </location>
</feature>
<name>S3BVP4_OPHP1</name>
<dbReference type="InterPro" id="IPR010158">
    <property type="entry name" value="Amidase_Cbmase"/>
</dbReference>
<dbReference type="EMBL" id="KE148159">
    <property type="protein sequence ID" value="EPE04622.1"/>
    <property type="molecule type" value="Genomic_DNA"/>
</dbReference>
<dbReference type="NCBIfam" id="TIGR01879">
    <property type="entry name" value="hydantase"/>
    <property type="match status" value="1"/>
</dbReference>
<evidence type="ECO:0000313" key="5">
    <source>
        <dbReference type="Proteomes" id="UP000016923"/>
    </source>
</evidence>
<comment type="similarity">
    <text evidence="1">Belongs to the peptidase M20A family.</text>
</comment>
<dbReference type="Gene3D" id="3.30.70.360">
    <property type="match status" value="1"/>
</dbReference>
<dbReference type="InterPro" id="IPR011650">
    <property type="entry name" value="Peptidase_M20_dimer"/>
</dbReference>
<dbReference type="GO" id="GO:0016813">
    <property type="term" value="F:hydrolase activity, acting on carbon-nitrogen (but not peptide) bonds, in linear amidines"/>
    <property type="evidence" value="ECO:0007669"/>
    <property type="project" value="InterPro"/>
</dbReference>
<evidence type="ECO:0000256" key="2">
    <source>
        <dbReference type="ARBA" id="ARBA00022801"/>
    </source>
</evidence>
<dbReference type="SUPFAM" id="SSF55031">
    <property type="entry name" value="Bacterial exopeptidase dimerisation domain"/>
    <property type="match status" value="1"/>
</dbReference>
<dbReference type="PANTHER" id="PTHR32494">
    <property type="entry name" value="ALLANTOATE DEIMINASE-RELATED"/>
    <property type="match status" value="1"/>
</dbReference>
<dbReference type="Pfam" id="PF01546">
    <property type="entry name" value="Peptidase_M20"/>
    <property type="match status" value="1"/>
</dbReference>
<dbReference type="PIRSF" id="PIRSF001235">
    <property type="entry name" value="Amidase_carbamoylase"/>
    <property type="match status" value="1"/>
</dbReference>
<evidence type="ECO:0000256" key="1">
    <source>
        <dbReference type="ARBA" id="ARBA00006247"/>
    </source>
</evidence>
<gene>
    <name evidence="4" type="ORF">F503_06171</name>
</gene>
<keyword evidence="5" id="KW-1185">Reference proteome</keyword>
<dbReference type="Proteomes" id="UP000016923">
    <property type="component" value="Unassembled WGS sequence"/>
</dbReference>
<dbReference type="OMA" id="IWPHGRW"/>
<dbReference type="SUPFAM" id="SSF53187">
    <property type="entry name" value="Zn-dependent exopeptidases"/>
    <property type="match status" value="1"/>
</dbReference>
<dbReference type="OrthoDB" id="4676at2759"/>
<dbReference type="Gene3D" id="3.40.630.10">
    <property type="entry name" value="Zn peptidases"/>
    <property type="match status" value="1"/>
</dbReference>
<dbReference type="InterPro" id="IPR002933">
    <property type="entry name" value="Peptidase_M20"/>
</dbReference>
<protein>
    <submittedName>
        <fullName evidence="4">N-carbamoyl-l-amino acid hydrolase</fullName>
    </submittedName>
</protein>
<dbReference type="eggNOG" id="ENOG502QPR4">
    <property type="taxonomic scope" value="Eukaryota"/>
</dbReference>
<dbReference type="STRING" id="1262450.S3BVP4"/>
<keyword evidence="2 4" id="KW-0378">Hydrolase</keyword>
<dbReference type="CDD" id="cd03884">
    <property type="entry name" value="M20_bAS"/>
    <property type="match status" value="1"/>
</dbReference>
<dbReference type="AlphaFoldDB" id="S3BVP4"/>
<organism evidence="4 5">
    <name type="scientific">Ophiostoma piceae (strain UAMH 11346)</name>
    <name type="common">Sap stain fungus</name>
    <dbReference type="NCBI Taxonomy" id="1262450"/>
    <lineage>
        <taxon>Eukaryota</taxon>
        <taxon>Fungi</taxon>
        <taxon>Dikarya</taxon>
        <taxon>Ascomycota</taxon>
        <taxon>Pezizomycotina</taxon>
        <taxon>Sordariomycetes</taxon>
        <taxon>Sordariomycetidae</taxon>
        <taxon>Ophiostomatales</taxon>
        <taxon>Ophiostomataceae</taxon>
        <taxon>Ophiostoma</taxon>
    </lineage>
</organism>
<reference evidence="4 5" key="1">
    <citation type="journal article" date="2013" name="BMC Genomics">
        <title>The genome and transcriptome of the pine saprophyte Ophiostoma piceae, and a comparison with the bark beetle-associated pine pathogen Grosmannia clavigera.</title>
        <authorList>
            <person name="Haridas S."/>
            <person name="Wang Y."/>
            <person name="Lim L."/>
            <person name="Massoumi Alamouti S."/>
            <person name="Jackman S."/>
            <person name="Docking R."/>
            <person name="Robertson G."/>
            <person name="Birol I."/>
            <person name="Bohlmann J."/>
            <person name="Breuil C."/>
        </authorList>
    </citation>
    <scope>NUCLEOTIDE SEQUENCE [LARGE SCALE GENOMIC DNA]</scope>
    <source>
        <strain evidence="4 5">UAMH 11346</strain>
    </source>
</reference>
<dbReference type="InterPro" id="IPR036264">
    <property type="entry name" value="Bact_exopeptidase_dim_dom"/>
</dbReference>
<accession>S3BVP4</accession>
<evidence type="ECO:0000313" key="4">
    <source>
        <dbReference type="EMBL" id="EPE04622.1"/>
    </source>
</evidence>
<dbReference type="PANTHER" id="PTHR32494:SF5">
    <property type="entry name" value="ALLANTOATE AMIDOHYDROLASE"/>
    <property type="match status" value="1"/>
</dbReference>
<dbReference type="HOGENOM" id="CLU_024588_2_0_1"/>
<sequence>MATRAMTEAQLKTLKVNRDRLLKGIHDTCKFGPGERWGTAETETGMSRLALSDSDKQARDWFVQTTKALGCRITIDQMGNIFAIRPGRNESTATFAGSHLDTQPTGGRYDGILGVHAGVEMLRVLNDFDIETEYPVGVVNWTNEEGARFPKSMVSSGVWAGEISLEDAHNLREVGGGAATMRSELERIGYLGSIPASHDAMPMAAHFELHIEQGPVLEAEQRKIGVVTGVQAYKWFTLDVKGRDAHTGTTPFAARADAMLLAARMIVHAQELAATKGALASTGILTTLPGSVNTVPGHVRFSLDIRAPYDATVDELETELRRDFDSLATSKDLPLPLSVSWQSDTVSPATLFHPDCISAVRDAALSVLASPDVVDSTHASSLIRDITSDAGHDSVYASHHCPTSMIFVPCRDGVSHNPAEYCSPEDCAIGAEVLCQSVLRYDQLRSSRGGP</sequence>
<proteinExistence type="inferred from homology"/>